<dbReference type="Proteomes" id="UP001054837">
    <property type="component" value="Unassembled WGS sequence"/>
</dbReference>
<dbReference type="AlphaFoldDB" id="A0AAV4PVA1"/>
<evidence type="ECO:0000313" key="1">
    <source>
        <dbReference type="EMBL" id="GIY00087.1"/>
    </source>
</evidence>
<keyword evidence="2" id="KW-1185">Reference proteome</keyword>
<organism evidence="1 2">
    <name type="scientific">Caerostris darwini</name>
    <dbReference type="NCBI Taxonomy" id="1538125"/>
    <lineage>
        <taxon>Eukaryota</taxon>
        <taxon>Metazoa</taxon>
        <taxon>Ecdysozoa</taxon>
        <taxon>Arthropoda</taxon>
        <taxon>Chelicerata</taxon>
        <taxon>Arachnida</taxon>
        <taxon>Araneae</taxon>
        <taxon>Araneomorphae</taxon>
        <taxon>Entelegynae</taxon>
        <taxon>Araneoidea</taxon>
        <taxon>Araneidae</taxon>
        <taxon>Caerostris</taxon>
    </lineage>
</organism>
<dbReference type="EMBL" id="BPLQ01003390">
    <property type="protein sequence ID" value="GIY00087.1"/>
    <property type="molecule type" value="Genomic_DNA"/>
</dbReference>
<evidence type="ECO:0000313" key="2">
    <source>
        <dbReference type="Proteomes" id="UP001054837"/>
    </source>
</evidence>
<proteinExistence type="predicted"/>
<comment type="caution">
    <text evidence="1">The sequence shown here is derived from an EMBL/GenBank/DDBJ whole genome shotgun (WGS) entry which is preliminary data.</text>
</comment>
<sequence>MSNLTAAPPVRPPCYSSHDLFQLFTLFIKLKSASCMKSAAPQEVEAFAEAANELMTQLMMTMKCRPRDTKNCRFFYVRVKMVILCNDWMNELSRYEGRFRLAIK</sequence>
<reference evidence="1 2" key="1">
    <citation type="submission" date="2021-06" db="EMBL/GenBank/DDBJ databases">
        <title>Caerostris darwini draft genome.</title>
        <authorList>
            <person name="Kono N."/>
            <person name="Arakawa K."/>
        </authorList>
    </citation>
    <scope>NUCLEOTIDE SEQUENCE [LARGE SCALE GENOMIC DNA]</scope>
</reference>
<protein>
    <submittedName>
        <fullName evidence="1">Uncharacterized protein</fullName>
    </submittedName>
</protein>
<gene>
    <name evidence="1" type="ORF">CDAR_417811</name>
</gene>
<accession>A0AAV4PVA1</accession>
<name>A0AAV4PVA1_9ARAC</name>